<evidence type="ECO:0000256" key="3">
    <source>
        <dbReference type="ARBA" id="ARBA00022692"/>
    </source>
</evidence>
<organism evidence="9 10">
    <name type="scientific">Alteripontixanthobacter maritimus</name>
    <dbReference type="NCBI Taxonomy" id="2161824"/>
    <lineage>
        <taxon>Bacteria</taxon>
        <taxon>Pseudomonadati</taxon>
        <taxon>Pseudomonadota</taxon>
        <taxon>Alphaproteobacteria</taxon>
        <taxon>Sphingomonadales</taxon>
        <taxon>Erythrobacteraceae</taxon>
        <taxon>Alteripontixanthobacter</taxon>
    </lineage>
</organism>
<protein>
    <recommendedName>
        <fullName evidence="8">Polysaccharide chain length determinant N-terminal domain-containing protein</fullName>
    </recommendedName>
</protein>
<dbReference type="AlphaFoldDB" id="A0A369Q5B2"/>
<keyword evidence="5 7" id="KW-0472">Membrane</keyword>
<evidence type="ECO:0000256" key="7">
    <source>
        <dbReference type="SAM" id="Phobius"/>
    </source>
</evidence>
<evidence type="ECO:0000256" key="5">
    <source>
        <dbReference type="ARBA" id="ARBA00023136"/>
    </source>
</evidence>
<dbReference type="PANTHER" id="PTHR32309">
    <property type="entry name" value="TYROSINE-PROTEIN KINASE"/>
    <property type="match status" value="1"/>
</dbReference>
<name>A0A369Q5B2_9SPHN</name>
<dbReference type="OrthoDB" id="9795292at2"/>
<gene>
    <name evidence="9" type="ORF">HME9302_01280</name>
</gene>
<comment type="caution">
    <text evidence="9">The sequence shown here is derived from an EMBL/GenBank/DDBJ whole genome shotgun (WGS) entry which is preliminary data.</text>
</comment>
<dbReference type="EMBL" id="QBKA01000002">
    <property type="protein sequence ID" value="RDC60081.1"/>
    <property type="molecule type" value="Genomic_DNA"/>
</dbReference>
<dbReference type="RefSeq" id="WP_115366316.1">
    <property type="nucleotide sequence ID" value="NZ_QBKA01000002.1"/>
</dbReference>
<keyword evidence="6" id="KW-0175">Coiled coil</keyword>
<feature type="domain" description="Polysaccharide chain length determinant N-terminal" evidence="8">
    <location>
        <begin position="14"/>
        <end position="91"/>
    </location>
</feature>
<keyword evidence="10" id="KW-1185">Reference proteome</keyword>
<evidence type="ECO:0000256" key="4">
    <source>
        <dbReference type="ARBA" id="ARBA00022989"/>
    </source>
</evidence>
<proteinExistence type="predicted"/>
<dbReference type="NCBIfam" id="TIGR03007">
    <property type="entry name" value="pepcterm_ChnLen"/>
    <property type="match status" value="1"/>
</dbReference>
<feature type="transmembrane region" description="Helical" evidence="7">
    <location>
        <begin position="482"/>
        <end position="502"/>
    </location>
</feature>
<comment type="subcellular location">
    <subcellularLocation>
        <location evidence="1">Cell membrane</location>
        <topology evidence="1">Multi-pass membrane protein</topology>
    </subcellularLocation>
</comment>
<evidence type="ECO:0000259" key="8">
    <source>
        <dbReference type="Pfam" id="PF02706"/>
    </source>
</evidence>
<reference evidence="9 10" key="1">
    <citation type="submission" date="2018-04" db="EMBL/GenBank/DDBJ databases">
        <title>Altererythrobacter sp. HME9302 genome sequencing and assembly.</title>
        <authorList>
            <person name="Kang H."/>
            <person name="Kim H."/>
            <person name="Joh K."/>
        </authorList>
    </citation>
    <scope>NUCLEOTIDE SEQUENCE [LARGE SCALE GENOMIC DNA]</scope>
    <source>
        <strain evidence="9 10">HME9302</strain>
    </source>
</reference>
<dbReference type="InterPro" id="IPR050445">
    <property type="entry name" value="Bact_polysacc_biosynth/exp"/>
</dbReference>
<feature type="transmembrane region" description="Helical" evidence="7">
    <location>
        <begin position="20"/>
        <end position="40"/>
    </location>
</feature>
<dbReference type="Proteomes" id="UP000253727">
    <property type="component" value="Unassembled WGS sequence"/>
</dbReference>
<accession>A0A369Q5B2</accession>
<sequence>MNEVFEEIRAGLHSVWNRRWLVLGVAWGVCILGWLVVAMIPNSYESKARIFVQLDDVLAQQIGIANGGQQEIERVRTTLTSQVNLEKVIKSTALGADIGDPRTMERATTSLAENVTIVSEQDNLFEITATVGKSEFSDAENAKLAQNVVQKLIDIFREENIAGNRGEVAQTIVFLDQQLEERKVELEEAEQNRLAFETANPELIGGSTAINSKLDRARTELRGVDADLAAARSALAAINGQLAGTPRMIMTPAAQQGGARAALQQAQAQLAGLQARGLTPQHPDVIASQRQVSLLRQQAANERSPEASGSPNPAYTSLISIQAERQANVQSLEARKAALGADYSSFLANQANEPSVAAEANRISRDYEVLKTKYDELLQDREEMQLRGQVESERSSFRFEVIDPPSTPIAPAAPNRPLLLLGVLVAGIGAGVAAAFALSQLKSTFATTAKLERTLDLPVLGAISATLTDSARALRARQFKMFVAGCAALGGLFVMLLAVEILQRGTVA</sequence>
<evidence type="ECO:0000256" key="1">
    <source>
        <dbReference type="ARBA" id="ARBA00004651"/>
    </source>
</evidence>
<dbReference type="PANTHER" id="PTHR32309:SF13">
    <property type="entry name" value="FERRIC ENTEROBACTIN TRANSPORT PROTEIN FEPE"/>
    <property type="match status" value="1"/>
</dbReference>
<keyword evidence="3 7" id="KW-0812">Transmembrane</keyword>
<dbReference type="GO" id="GO:0004713">
    <property type="term" value="F:protein tyrosine kinase activity"/>
    <property type="evidence" value="ECO:0007669"/>
    <property type="project" value="TreeGrafter"/>
</dbReference>
<dbReference type="GO" id="GO:0005886">
    <property type="term" value="C:plasma membrane"/>
    <property type="evidence" value="ECO:0007669"/>
    <property type="project" value="UniProtKB-SubCell"/>
</dbReference>
<dbReference type="InterPro" id="IPR014345">
    <property type="entry name" value="XrtA_polysacc_chain"/>
</dbReference>
<dbReference type="Pfam" id="PF02706">
    <property type="entry name" value="Wzz"/>
    <property type="match status" value="1"/>
</dbReference>
<evidence type="ECO:0000313" key="9">
    <source>
        <dbReference type="EMBL" id="RDC60081.1"/>
    </source>
</evidence>
<evidence type="ECO:0000313" key="10">
    <source>
        <dbReference type="Proteomes" id="UP000253727"/>
    </source>
</evidence>
<feature type="coiled-coil region" evidence="6">
    <location>
        <begin position="172"/>
        <end position="199"/>
    </location>
</feature>
<evidence type="ECO:0000256" key="6">
    <source>
        <dbReference type="SAM" id="Coils"/>
    </source>
</evidence>
<dbReference type="InterPro" id="IPR003856">
    <property type="entry name" value="LPS_length_determ_N"/>
</dbReference>
<feature type="coiled-coil region" evidence="6">
    <location>
        <begin position="360"/>
        <end position="387"/>
    </location>
</feature>
<keyword evidence="2" id="KW-1003">Cell membrane</keyword>
<keyword evidence="4 7" id="KW-1133">Transmembrane helix</keyword>
<evidence type="ECO:0000256" key="2">
    <source>
        <dbReference type="ARBA" id="ARBA00022475"/>
    </source>
</evidence>
<feature type="transmembrane region" description="Helical" evidence="7">
    <location>
        <begin position="418"/>
        <end position="438"/>
    </location>
</feature>